<dbReference type="STRING" id="149040.A0A194X4S3"/>
<dbReference type="PRINTS" id="PR00081">
    <property type="entry name" value="GDHRDH"/>
</dbReference>
<dbReference type="InParanoid" id="A0A194X4S3"/>
<dbReference type="KEGG" id="psco:LY89DRAFT_648372"/>
<dbReference type="SUPFAM" id="SSF56801">
    <property type="entry name" value="Acetyl-CoA synthetase-like"/>
    <property type="match status" value="1"/>
</dbReference>
<dbReference type="Proteomes" id="UP000070700">
    <property type="component" value="Unassembled WGS sequence"/>
</dbReference>
<keyword evidence="8" id="KW-1185">Reference proteome</keyword>
<comment type="similarity">
    <text evidence="4">Belongs to the NRP synthetase family.</text>
</comment>
<feature type="compositionally biased region" description="Polar residues" evidence="5">
    <location>
        <begin position="16"/>
        <end position="32"/>
    </location>
</feature>
<evidence type="ECO:0000313" key="8">
    <source>
        <dbReference type="Proteomes" id="UP000070700"/>
    </source>
</evidence>
<keyword evidence="3" id="KW-0560">Oxidoreductase</keyword>
<evidence type="ECO:0000256" key="4">
    <source>
        <dbReference type="ARBA" id="ARBA00029454"/>
    </source>
</evidence>
<dbReference type="InterPro" id="IPR036291">
    <property type="entry name" value="NAD(P)-bd_dom_sf"/>
</dbReference>
<dbReference type="CDD" id="cd05235">
    <property type="entry name" value="SDR_e1"/>
    <property type="match status" value="1"/>
</dbReference>
<dbReference type="PANTHER" id="PTHR44845:SF6">
    <property type="entry name" value="BETA-ALANINE-ACTIVATING ENZYME"/>
    <property type="match status" value="1"/>
</dbReference>
<dbReference type="InterPro" id="IPR036736">
    <property type="entry name" value="ACP-like_sf"/>
</dbReference>
<dbReference type="NCBIfam" id="TIGR01746">
    <property type="entry name" value="Thioester-redct"/>
    <property type="match status" value="1"/>
</dbReference>
<dbReference type="EMBL" id="KQ947418">
    <property type="protein sequence ID" value="KUJ15178.1"/>
    <property type="molecule type" value="Genomic_DNA"/>
</dbReference>
<dbReference type="Gene3D" id="3.40.50.12780">
    <property type="entry name" value="N-terminal domain of ligase-like"/>
    <property type="match status" value="1"/>
</dbReference>
<dbReference type="Pfam" id="PF00501">
    <property type="entry name" value="AMP-binding"/>
    <property type="match status" value="1"/>
</dbReference>
<feature type="region of interest" description="Disordered" evidence="5">
    <location>
        <begin position="1"/>
        <end position="61"/>
    </location>
</feature>
<proteinExistence type="inferred from homology"/>
<dbReference type="Pfam" id="PF00550">
    <property type="entry name" value="PP-binding"/>
    <property type="match status" value="1"/>
</dbReference>
<dbReference type="PROSITE" id="PS00455">
    <property type="entry name" value="AMP_BINDING"/>
    <property type="match status" value="1"/>
</dbReference>
<feature type="domain" description="Carrier" evidence="6">
    <location>
        <begin position="594"/>
        <end position="671"/>
    </location>
</feature>
<dbReference type="RefSeq" id="XP_018069533.1">
    <property type="nucleotide sequence ID" value="XM_018212012.1"/>
</dbReference>
<dbReference type="SUPFAM" id="SSF47336">
    <property type="entry name" value="ACP-like"/>
    <property type="match status" value="1"/>
</dbReference>
<reference evidence="7 8" key="1">
    <citation type="submission" date="2015-10" db="EMBL/GenBank/DDBJ databases">
        <title>Full genome of DAOMC 229536 Phialocephala scopiformis, a fungal endophyte of spruce producing the potent anti-insectan compound rugulosin.</title>
        <authorList>
            <consortium name="DOE Joint Genome Institute"/>
            <person name="Walker A.K."/>
            <person name="Frasz S.L."/>
            <person name="Seifert K.A."/>
            <person name="Miller J.D."/>
            <person name="Mondo S.J."/>
            <person name="Labutti K."/>
            <person name="Lipzen A."/>
            <person name="Dockter R."/>
            <person name="Kennedy M."/>
            <person name="Grigoriev I.V."/>
            <person name="Spatafora J.W."/>
        </authorList>
    </citation>
    <scope>NUCLEOTIDE SEQUENCE [LARGE SCALE GENOMIC DNA]</scope>
    <source>
        <strain evidence="7 8">CBS 120377</strain>
    </source>
</reference>
<sequence length="1340" mass="144374">MHSETGIGDGEETSTDKNQSLISDGNRTSDGSPSEGPTAGSKSSLLNGGEATHESARSKQTPVIDITKDLSALVAQQMRATPNAIALEDESTTLTYAALDERVTVLAKRLRDHGVGRDNLVGVLLGRSANYVIACLAALRAGGAFLVLELAYPPNLLADVIDDAKPTVVITNTSQANQINAEIPLIILDGQEVGSYKPKESVKKAPPLPAEDDLKRLAFVSYSSGTTGRPKGIANPHMAPVLSYDLRFRLSDLSPGDRVACNVFFVWEMLRPLLRGATVVCVPDEASYDPVALVDLLSRRHVTETLMTPTLLAAVLSRHSDIQADIPDLRTLWFNGEVVTTDLARRAMKALPNTRLLNCYSASETHEIACGDIRDIIDNDAPYCPVGPPMEPKHTYILNESGQKVDVGVPGELFVGGNLLARGYLNLPDTTAEAFIPNPYDPTPGSRMYRTGDLARMLPSGILEITGRVGAMIKVRGYSVVPGKVENAIIEHLAVKQCAVIAHGEGLDRQLVAYIVRDKEDPADRAIPIVDEAGYSLVARRTLSKALAQYMIPALWVELDELPTNRVSGKADLKRLPPPVVSISTIFNHTKTERDTSISIDAIAETWATSLNVPFSSVTKEHSFFDLGGHSLTFADLASKLTRTFGFTVPVTRLVVNPTLEGHLEVVRSIRDGHTAAVQADLPAVLRADSILPDDIQPSGASMCSLSTAESVLLTGATGFLGAFLLHDLLQSTSARILCLVRFNDPTDDDAPAGVARIRKSLLDLGLWHDSILDRISVLPGNLSQERLGFPPDVYKQVAGEIQVIVHAGATVNLVYPYAALQNANVGGTREILRLASQSGATLQYISTNGVLPPSTSSWPESSIISIDDVPEKLVDGYGQTKYVAEELVHEAGRRGMPVRILRAGTISGHSTSGSTNAYDLFTAIIVEALHIGYAPDILGWRAEMTPVDFVSKAIIRTANNIETKQRVFHLGDPDPVDTQSLFDDLNKLGYPTQRLEWDKWVSLWTEKRGSAKRGTGAFTADILRGGMPSVDFLKDITILNNEATKLILGDLQCPNIDSKLLEIYARNWFARGWLPRPPLRLHQCNGFVTRSKEGALSGLVAVVTGASSGIGAATAAALVKEGAHVALAARRTEALESLKKRLEIHGGKVIVHQTDVTKKEQVESLIHATEGALGPVDILVSCAGVMYFTMMANVQTDEWERTVDVNCKGLLHCLSSTVPGMLSRGRGHIVAISSDAGRKVFPGLGVYSASKFFVEATLQALRVETAGTGLRVTSLQPGNVSTELLAMSTDAEAIKKYGEPSGAKVLDAEDVANSIVYALKQPQHVAVNEIMIEPRDEPI</sequence>
<dbReference type="PROSITE" id="PS50075">
    <property type="entry name" value="CARRIER"/>
    <property type="match status" value="1"/>
</dbReference>
<dbReference type="CDD" id="cd05930">
    <property type="entry name" value="A_NRPS"/>
    <property type="match status" value="1"/>
</dbReference>
<dbReference type="InterPro" id="IPR057326">
    <property type="entry name" value="KR_dom"/>
</dbReference>
<evidence type="ECO:0000313" key="7">
    <source>
        <dbReference type="EMBL" id="KUJ15178.1"/>
    </source>
</evidence>
<dbReference type="SMART" id="SM00822">
    <property type="entry name" value="PKS_KR"/>
    <property type="match status" value="1"/>
</dbReference>
<evidence type="ECO:0000256" key="1">
    <source>
        <dbReference type="ARBA" id="ARBA00022450"/>
    </source>
</evidence>
<dbReference type="InterPro" id="IPR010080">
    <property type="entry name" value="Thioester_reductase-like_dom"/>
</dbReference>
<dbReference type="Gene3D" id="1.10.1200.10">
    <property type="entry name" value="ACP-like"/>
    <property type="match status" value="1"/>
</dbReference>
<evidence type="ECO:0000256" key="2">
    <source>
        <dbReference type="ARBA" id="ARBA00022553"/>
    </source>
</evidence>
<dbReference type="InterPro" id="IPR002347">
    <property type="entry name" value="SDR_fam"/>
</dbReference>
<dbReference type="InterPro" id="IPR006162">
    <property type="entry name" value="Ppantetheine_attach_site"/>
</dbReference>
<evidence type="ECO:0000256" key="5">
    <source>
        <dbReference type="SAM" id="MobiDB-lite"/>
    </source>
</evidence>
<dbReference type="GeneID" id="28821738"/>
<dbReference type="PROSITE" id="PS00012">
    <property type="entry name" value="PHOSPHOPANTETHEINE"/>
    <property type="match status" value="1"/>
</dbReference>
<dbReference type="Pfam" id="PF07993">
    <property type="entry name" value="NAD_binding_4"/>
    <property type="match status" value="1"/>
</dbReference>
<dbReference type="Gene3D" id="3.40.50.720">
    <property type="entry name" value="NAD(P)-binding Rossmann-like Domain"/>
    <property type="match status" value="2"/>
</dbReference>
<dbReference type="InterPro" id="IPR042099">
    <property type="entry name" value="ANL_N_sf"/>
</dbReference>
<dbReference type="GO" id="GO:0016616">
    <property type="term" value="F:oxidoreductase activity, acting on the CH-OH group of donors, NAD or NADP as acceptor"/>
    <property type="evidence" value="ECO:0007669"/>
    <property type="project" value="UniProtKB-ARBA"/>
</dbReference>
<dbReference type="Pfam" id="PF00106">
    <property type="entry name" value="adh_short"/>
    <property type="match status" value="1"/>
</dbReference>
<dbReference type="Gene3D" id="3.30.300.30">
    <property type="match status" value="1"/>
</dbReference>
<name>A0A194X4S3_MOLSC</name>
<dbReference type="FunFam" id="3.40.50.720:FF:000047">
    <property type="entry name" value="NADP-dependent L-serine/L-allo-threonine dehydrogenase"/>
    <property type="match status" value="1"/>
</dbReference>
<accession>A0A194X4S3</accession>
<gene>
    <name evidence="7" type="ORF">LY89DRAFT_648372</name>
</gene>
<dbReference type="OrthoDB" id="408177at2759"/>
<dbReference type="InterPro" id="IPR009081">
    <property type="entry name" value="PP-bd_ACP"/>
</dbReference>
<dbReference type="InterPro" id="IPR000873">
    <property type="entry name" value="AMP-dep_synth/lig_dom"/>
</dbReference>
<dbReference type="SUPFAM" id="SSF51735">
    <property type="entry name" value="NAD(P)-binding Rossmann-fold domains"/>
    <property type="match status" value="2"/>
</dbReference>
<organism evidence="7 8">
    <name type="scientific">Mollisia scopiformis</name>
    <name type="common">Conifer needle endophyte fungus</name>
    <name type="synonym">Phialocephala scopiformis</name>
    <dbReference type="NCBI Taxonomy" id="149040"/>
    <lineage>
        <taxon>Eukaryota</taxon>
        <taxon>Fungi</taxon>
        <taxon>Dikarya</taxon>
        <taxon>Ascomycota</taxon>
        <taxon>Pezizomycotina</taxon>
        <taxon>Leotiomycetes</taxon>
        <taxon>Helotiales</taxon>
        <taxon>Mollisiaceae</taxon>
        <taxon>Mollisia</taxon>
    </lineage>
</organism>
<dbReference type="PANTHER" id="PTHR44845">
    <property type="entry name" value="CARRIER DOMAIN-CONTAINING PROTEIN"/>
    <property type="match status" value="1"/>
</dbReference>
<evidence type="ECO:0000259" key="6">
    <source>
        <dbReference type="PROSITE" id="PS50075"/>
    </source>
</evidence>
<keyword evidence="1" id="KW-0596">Phosphopantetheine</keyword>
<evidence type="ECO:0000256" key="3">
    <source>
        <dbReference type="ARBA" id="ARBA00023002"/>
    </source>
</evidence>
<protein>
    <submittedName>
        <fullName evidence="7">Nonribosomal peptide synthetase 10</fullName>
    </submittedName>
</protein>
<keyword evidence="2" id="KW-0597">Phosphoprotein</keyword>
<dbReference type="InterPro" id="IPR013120">
    <property type="entry name" value="FAR_NAD-bd"/>
</dbReference>
<dbReference type="InterPro" id="IPR020845">
    <property type="entry name" value="AMP-binding_CS"/>
</dbReference>
<dbReference type="InterPro" id="IPR045851">
    <property type="entry name" value="AMP-bd_C_sf"/>
</dbReference>